<sequence length="258" mass="27893">MPADRQHSDHLRSTSTDAAQDDTSTPEPTTYNPTSNDPTGDELLQDPRLAPSAVDAVVFDLGNVLIRWDPMAAVAAAVGEERAAAFLANPEFDFARWNHEQDAGRPWAEAEAAAIERHPELAEEIAGYRANFDASLVSAIDDTVAVLRDVHASGVPVVALTNWSAELFPAALDRFDFLDLFEDIVVSGEEGVAKPDAEIFQILGERMRHLGSLDDAIFVDDSPANVQAAEEAGLDAILFTGPGHLREDLRARGLDLPQ</sequence>
<feature type="compositionally biased region" description="Low complexity" evidence="1">
    <location>
        <begin position="13"/>
        <end position="25"/>
    </location>
</feature>
<name>A0A542XC00_9MICO</name>
<comment type="caution">
    <text evidence="2">The sequence shown here is derived from an EMBL/GenBank/DDBJ whole genome shotgun (WGS) entry which is preliminary data.</text>
</comment>
<protein>
    <submittedName>
        <fullName evidence="2">2-haloacid dehalogenase</fullName>
    </submittedName>
</protein>
<dbReference type="PANTHER" id="PTHR43611">
    <property type="entry name" value="ALPHA-D-GLUCOSE 1-PHOSPHATE PHOSPHATASE"/>
    <property type="match status" value="1"/>
</dbReference>
<dbReference type="NCBIfam" id="TIGR01509">
    <property type="entry name" value="HAD-SF-IA-v3"/>
    <property type="match status" value="1"/>
</dbReference>
<keyword evidence="3" id="KW-1185">Reference proteome</keyword>
<dbReference type="RefSeq" id="WP_142005389.1">
    <property type="nucleotide sequence ID" value="NZ_CAJTBP010000001.1"/>
</dbReference>
<feature type="region of interest" description="Disordered" evidence="1">
    <location>
        <begin position="1"/>
        <end position="45"/>
    </location>
</feature>
<organism evidence="2 3">
    <name type="scientific">Barrientosiimonas humi</name>
    <dbReference type="NCBI Taxonomy" id="999931"/>
    <lineage>
        <taxon>Bacteria</taxon>
        <taxon>Bacillati</taxon>
        <taxon>Actinomycetota</taxon>
        <taxon>Actinomycetes</taxon>
        <taxon>Micrococcales</taxon>
        <taxon>Dermacoccaceae</taxon>
        <taxon>Barrientosiimonas</taxon>
    </lineage>
</organism>
<accession>A0A542XC00</accession>
<dbReference type="SFLD" id="SFLDS00003">
    <property type="entry name" value="Haloacid_Dehalogenase"/>
    <property type="match status" value="1"/>
</dbReference>
<dbReference type="Proteomes" id="UP000318336">
    <property type="component" value="Unassembled WGS sequence"/>
</dbReference>
<evidence type="ECO:0000313" key="3">
    <source>
        <dbReference type="Proteomes" id="UP000318336"/>
    </source>
</evidence>
<evidence type="ECO:0000256" key="1">
    <source>
        <dbReference type="SAM" id="MobiDB-lite"/>
    </source>
</evidence>
<dbReference type="InterPro" id="IPR023214">
    <property type="entry name" value="HAD_sf"/>
</dbReference>
<evidence type="ECO:0000313" key="2">
    <source>
        <dbReference type="EMBL" id="TQL33370.1"/>
    </source>
</evidence>
<feature type="compositionally biased region" description="Polar residues" evidence="1">
    <location>
        <begin position="26"/>
        <end position="38"/>
    </location>
</feature>
<gene>
    <name evidence="2" type="ORF">FB554_1513</name>
</gene>
<reference evidence="2 3" key="1">
    <citation type="submission" date="2019-06" db="EMBL/GenBank/DDBJ databases">
        <title>Sequencing the genomes of 1000 actinobacteria strains.</title>
        <authorList>
            <person name="Klenk H.-P."/>
        </authorList>
    </citation>
    <scope>NUCLEOTIDE SEQUENCE [LARGE SCALE GENOMIC DNA]</scope>
    <source>
        <strain evidence="2 3">DSM 24617</strain>
    </source>
</reference>
<feature type="compositionally biased region" description="Basic and acidic residues" evidence="1">
    <location>
        <begin position="1"/>
        <end position="12"/>
    </location>
</feature>
<dbReference type="AlphaFoldDB" id="A0A542XC00"/>
<dbReference type="Pfam" id="PF00702">
    <property type="entry name" value="Hydrolase"/>
    <property type="match status" value="1"/>
</dbReference>
<dbReference type="SUPFAM" id="SSF56784">
    <property type="entry name" value="HAD-like"/>
    <property type="match status" value="1"/>
</dbReference>
<dbReference type="InterPro" id="IPR036412">
    <property type="entry name" value="HAD-like_sf"/>
</dbReference>
<dbReference type="InterPro" id="IPR006439">
    <property type="entry name" value="HAD-SF_hydro_IA"/>
</dbReference>
<dbReference type="EMBL" id="VFOK01000001">
    <property type="protein sequence ID" value="TQL33370.1"/>
    <property type="molecule type" value="Genomic_DNA"/>
</dbReference>
<dbReference type="Gene3D" id="1.10.150.240">
    <property type="entry name" value="Putative phosphatase, domain 2"/>
    <property type="match status" value="1"/>
</dbReference>
<dbReference type="CDD" id="cd02603">
    <property type="entry name" value="HAD_sEH-N_like"/>
    <property type="match status" value="1"/>
</dbReference>
<dbReference type="OrthoDB" id="9797415at2"/>
<proteinExistence type="predicted"/>
<dbReference type="Gene3D" id="3.40.50.1000">
    <property type="entry name" value="HAD superfamily/HAD-like"/>
    <property type="match status" value="1"/>
</dbReference>
<dbReference type="SFLD" id="SFLDG01129">
    <property type="entry name" value="C1.5:_HAD__Beta-PGM__Phosphata"/>
    <property type="match status" value="1"/>
</dbReference>
<dbReference type="PANTHER" id="PTHR43611:SF3">
    <property type="entry name" value="FLAVIN MONONUCLEOTIDE HYDROLASE 1, CHLOROPLATIC"/>
    <property type="match status" value="1"/>
</dbReference>
<dbReference type="InterPro" id="IPR023198">
    <property type="entry name" value="PGP-like_dom2"/>
</dbReference>